<dbReference type="RefSeq" id="WP_056977998.1">
    <property type="nucleotide sequence ID" value="NZ_AYZR01000007.1"/>
</dbReference>
<keyword evidence="8" id="KW-1185">Reference proteome</keyword>
<dbReference type="InterPro" id="IPR010982">
    <property type="entry name" value="Lambda_DNA-bd_dom_sf"/>
</dbReference>
<dbReference type="Proteomes" id="UP000051256">
    <property type="component" value="Unassembled WGS sequence"/>
</dbReference>
<sequence length="335" mass="37358">MIKKVTITDLAKRANVSVTTVSQILNGKEERFSDKTVARVKELQKEMGYVPDFNAQSLIRRSGQTIGVLVPNLNNPFFAEFNRGIEAYGMSQGYTPLIFGSDDSPEIAGHYMLEAIRRAADGMIIASAVEDVNQIDHMLQQNGLPYLLIDRSRPEKGDEVDMQNEQGGKMVADYLHQMGHQKVAVVITSELTLNLEHRLAGFMERMTELQIPVPEELIFTTQLSKQGGVDISAAIWEAKPTVVFAINDEIAIGLNRGFNDMGLQVPEDISIMGYDNIDMAEYTIPALTTINQPAFEMGETAAQLIIERIKNRDKAPQHVTLPINLVERQSVRKIK</sequence>
<dbReference type="PROSITE" id="PS00356">
    <property type="entry name" value="HTH_LACI_1"/>
    <property type="match status" value="1"/>
</dbReference>
<dbReference type="Pfam" id="PF13377">
    <property type="entry name" value="Peripla_BP_3"/>
    <property type="match status" value="1"/>
</dbReference>
<keyword evidence="4" id="KW-0804">Transcription</keyword>
<name>A0A0R2CQE8_9LACO</name>
<dbReference type="PATRIC" id="fig|1423802.4.peg.44"/>
<dbReference type="Gene3D" id="3.40.50.2300">
    <property type="match status" value="2"/>
</dbReference>
<dbReference type="PANTHER" id="PTHR30146:SF148">
    <property type="entry name" value="HTH-TYPE TRANSCRIPTIONAL REPRESSOR PURR-RELATED"/>
    <property type="match status" value="1"/>
</dbReference>
<dbReference type="STRING" id="1423802.FC56_GL000043"/>
<dbReference type="Gene3D" id="1.10.260.40">
    <property type="entry name" value="lambda repressor-like DNA-binding domains"/>
    <property type="match status" value="1"/>
</dbReference>
<feature type="domain" description="HTH cro/C1-type" evidence="6">
    <location>
        <begin position="3"/>
        <end position="28"/>
    </location>
</feature>
<evidence type="ECO:0000256" key="2">
    <source>
        <dbReference type="ARBA" id="ARBA00023015"/>
    </source>
</evidence>
<comment type="caution">
    <text evidence="7">The sequence shown here is derived from an EMBL/GenBank/DDBJ whole genome shotgun (WGS) entry which is preliminary data.</text>
</comment>
<evidence type="ECO:0000256" key="3">
    <source>
        <dbReference type="ARBA" id="ARBA00023125"/>
    </source>
</evidence>
<dbReference type="NCBIfam" id="NF047341">
    <property type="entry name" value="lactose_RbsR"/>
    <property type="match status" value="1"/>
</dbReference>
<reference evidence="7 8" key="1">
    <citation type="journal article" date="2015" name="Genome Announc.">
        <title>Expanding the biotechnology potential of lactobacilli through comparative genomics of 213 strains and associated genera.</title>
        <authorList>
            <person name="Sun Z."/>
            <person name="Harris H.M."/>
            <person name="McCann A."/>
            <person name="Guo C."/>
            <person name="Argimon S."/>
            <person name="Zhang W."/>
            <person name="Yang X."/>
            <person name="Jeffery I.B."/>
            <person name="Cooney J.C."/>
            <person name="Kagawa T.F."/>
            <person name="Liu W."/>
            <person name="Song Y."/>
            <person name="Salvetti E."/>
            <person name="Wrobel A."/>
            <person name="Rasinkangas P."/>
            <person name="Parkhill J."/>
            <person name="Rea M.C."/>
            <person name="O'Sullivan O."/>
            <person name="Ritari J."/>
            <person name="Douillard F.P."/>
            <person name="Paul Ross R."/>
            <person name="Yang R."/>
            <person name="Briner A.E."/>
            <person name="Felis G.E."/>
            <person name="de Vos W.M."/>
            <person name="Barrangou R."/>
            <person name="Klaenhammer T.R."/>
            <person name="Caufield P.W."/>
            <person name="Cui Y."/>
            <person name="Zhang H."/>
            <person name="O'Toole P.W."/>
        </authorList>
    </citation>
    <scope>NUCLEOTIDE SEQUENCE [LARGE SCALE GENOMIC DNA]</scope>
    <source>
        <strain evidence="7 8">DSM 24302</strain>
    </source>
</reference>
<dbReference type="SMART" id="SM00354">
    <property type="entry name" value="HTH_LACI"/>
    <property type="match status" value="1"/>
</dbReference>
<gene>
    <name evidence="7" type="ORF">FC56_GL000043</name>
</gene>
<organism evidence="7 8">
    <name type="scientific">Lentilactobacillus senioris DSM 24302 = JCM 17472</name>
    <dbReference type="NCBI Taxonomy" id="1423802"/>
    <lineage>
        <taxon>Bacteria</taxon>
        <taxon>Bacillati</taxon>
        <taxon>Bacillota</taxon>
        <taxon>Bacilli</taxon>
        <taxon>Lactobacillales</taxon>
        <taxon>Lactobacillaceae</taxon>
        <taxon>Lentilactobacillus</taxon>
    </lineage>
</organism>
<keyword evidence="1" id="KW-0678">Repressor</keyword>
<evidence type="ECO:0000256" key="4">
    <source>
        <dbReference type="ARBA" id="ARBA00023163"/>
    </source>
</evidence>
<evidence type="ECO:0000313" key="8">
    <source>
        <dbReference type="Proteomes" id="UP000051256"/>
    </source>
</evidence>
<dbReference type="PROSITE" id="PS50943">
    <property type="entry name" value="HTH_CROC1"/>
    <property type="match status" value="1"/>
</dbReference>
<dbReference type="PANTHER" id="PTHR30146">
    <property type="entry name" value="LACI-RELATED TRANSCRIPTIONAL REPRESSOR"/>
    <property type="match status" value="1"/>
</dbReference>
<evidence type="ECO:0000256" key="1">
    <source>
        <dbReference type="ARBA" id="ARBA00022491"/>
    </source>
</evidence>
<protein>
    <submittedName>
        <fullName evidence="7">Sugar-binding domain protein</fullName>
    </submittedName>
</protein>
<feature type="domain" description="HTH lacI-type" evidence="5">
    <location>
        <begin position="5"/>
        <end position="60"/>
    </location>
</feature>
<evidence type="ECO:0000259" key="6">
    <source>
        <dbReference type="PROSITE" id="PS50943"/>
    </source>
</evidence>
<dbReference type="AlphaFoldDB" id="A0A0R2CQE8"/>
<dbReference type="InterPro" id="IPR046335">
    <property type="entry name" value="LacI/GalR-like_sensor"/>
</dbReference>
<dbReference type="GO" id="GO:0003700">
    <property type="term" value="F:DNA-binding transcription factor activity"/>
    <property type="evidence" value="ECO:0007669"/>
    <property type="project" value="TreeGrafter"/>
</dbReference>
<dbReference type="GO" id="GO:0000976">
    <property type="term" value="F:transcription cis-regulatory region binding"/>
    <property type="evidence" value="ECO:0007669"/>
    <property type="project" value="TreeGrafter"/>
</dbReference>
<dbReference type="InterPro" id="IPR001387">
    <property type="entry name" value="Cro/C1-type_HTH"/>
</dbReference>
<dbReference type="CDD" id="cd01392">
    <property type="entry name" value="HTH_LacI"/>
    <property type="match status" value="1"/>
</dbReference>
<dbReference type="Pfam" id="PF00356">
    <property type="entry name" value="LacI"/>
    <property type="match status" value="1"/>
</dbReference>
<keyword evidence="3" id="KW-0238">DNA-binding</keyword>
<proteinExistence type="predicted"/>
<keyword evidence="2" id="KW-0805">Transcription regulation</keyword>
<dbReference type="SUPFAM" id="SSF53822">
    <property type="entry name" value="Periplasmic binding protein-like I"/>
    <property type="match status" value="1"/>
</dbReference>
<evidence type="ECO:0000259" key="5">
    <source>
        <dbReference type="PROSITE" id="PS50932"/>
    </source>
</evidence>
<evidence type="ECO:0000313" key="7">
    <source>
        <dbReference type="EMBL" id="KRM94063.1"/>
    </source>
</evidence>
<dbReference type="InterPro" id="IPR028082">
    <property type="entry name" value="Peripla_BP_I"/>
</dbReference>
<dbReference type="PROSITE" id="PS50932">
    <property type="entry name" value="HTH_LACI_2"/>
    <property type="match status" value="1"/>
</dbReference>
<accession>A0A0R2CQE8</accession>
<dbReference type="InterPro" id="IPR000843">
    <property type="entry name" value="HTH_LacI"/>
</dbReference>
<dbReference type="EMBL" id="AYZR01000007">
    <property type="protein sequence ID" value="KRM94063.1"/>
    <property type="molecule type" value="Genomic_DNA"/>
</dbReference>
<dbReference type="SUPFAM" id="SSF47413">
    <property type="entry name" value="lambda repressor-like DNA-binding domains"/>
    <property type="match status" value="1"/>
</dbReference>
<dbReference type="CDD" id="cd06267">
    <property type="entry name" value="PBP1_LacI_sugar_binding-like"/>
    <property type="match status" value="1"/>
</dbReference>